<evidence type="ECO:0000313" key="2">
    <source>
        <dbReference type="Proteomes" id="UP000306223"/>
    </source>
</evidence>
<dbReference type="AlphaFoldDB" id="A0A4U0QV00"/>
<reference evidence="1 2" key="1">
    <citation type="submission" date="2019-04" db="EMBL/GenBank/DDBJ databases">
        <authorList>
            <person name="Li J."/>
        </authorList>
    </citation>
    <scope>NUCLEOTIDE SEQUENCE [LARGE SCALE GENOMIC DNA]</scope>
    <source>
        <strain evidence="1 2">CCTCC AB2016182</strain>
    </source>
</reference>
<gene>
    <name evidence="1" type="ORF">FA740_05395</name>
</gene>
<dbReference type="EMBL" id="SUNH01000007">
    <property type="protein sequence ID" value="TJZ85836.1"/>
    <property type="molecule type" value="Genomic_DNA"/>
</dbReference>
<dbReference type="Proteomes" id="UP000306223">
    <property type="component" value="Unassembled WGS sequence"/>
</dbReference>
<accession>A0A4U0QV00</accession>
<organism evidence="1 2">
    <name type="scientific">Paracoccus hibiscisoli</name>
    <dbReference type="NCBI Taxonomy" id="2023261"/>
    <lineage>
        <taxon>Bacteria</taxon>
        <taxon>Pseudomonadati</taxon>
        <taxon>Pseudomonadota</taxon>
        <taxon>Alphaproteobacteria</taxon>
        <taxon>Rhodobacterales</taxon>
        <taxon>Paracoccaceae</taxon>
        <taxon>Paracoccus</taxon>
    </lineage>
</organism>
<name>A0A4U0QV00_9RHOB</name>
<evidence type="ECO:0000313" key="1">
    <source>
        <dbReference type="EMBL" id="TJZ85836.1"/>
    </source>
</evidence>
<dbReference type="OrthoDB" id="7769646at2"/>
<proteinExistence type="predicted"/>
<evidence type="ECO:0008006" key="3">
    <source>
        <dbReference type="Google" id="ProtNLM"/>
    </source>
</evidence>
<keyword evidence="2" id="KW-1185">Reference proteome</keyword>
<protein>
    <recommendedName>
        <fullName evidence="3">GNAT family N-acetyltransferase</fullName>
    </recommendedName>
</protein>
<dbReference type="RefSeq" id="WP_136855761.1">
    <property type="nucleotide sequence ID" value="NZ_SUNH01000007.1"/>
</dbReference>
<sequence length="163" mass="17490">MATKITFMTNQQAHHLEVAKQLTGSDGFMSDARAIAAYLPGDTGMDLLAVAVFECFRGGRAELHLGCAPGKRLTPEIITTVSTLAFHPKFFGVDTLVCRVPTQNVNAICTLLKIGFEVEYRDRSSVVGGGDGIVLSLSKETVLASAGPVDEDYRAQMAPVEQE</sequence>
<comment type="caution">
    <text evidence="1">The sequence shown here is derived from an EMBL/GenBank/DDBJ whole genome shotgun (WGS) entry which is preliminary data.</text>
</comment>